<protein>
    <recommendedName>
        <fullName evidence="1">Aspartyl/glutamyl-tRNA(Asn/Gln) amidotransferase subunit C</fullName>
        <shortName evidence="1">Asp/Glu-ADT subunit C</shortName>
        <ecNumber evidence="1">6.3.5.-</ecNumber>
    </recommendedName>
</protein>
<comment type="catalytic activity">
    <reaction evidence="1">
        <text>L-aspartyl-tRNA(Asn) + L-glutamine + ATP + H2O = L-asparaginyl-tRNA(Asn) + L-glutamate + ADP + phosphate + 2 H(+)</text>
        <dbReference type="Rhea" id="RHEA:14513"/>
        <dbReference type="Rhea" id="RHEA-COMP:9674"/>
        <dbReference type="Rhea" id="RHEA-COMP:9677"/>
        <dbReference type="ChEBI" id="CHEBI:15377"/>
        <dbReference type="ChEBI" id="CHEBI:15378"/>
        <dbReference type="ChEBI" id="CHEBI:29985"/>
        <dbReference type="ChEBI" id="CHEBI:30616"/>
        <dbReference type="ChEBI" id="CHEBI:43474"/>
        <dbReference type="ChEBI" id="CHEBI:58359"/>
        <dbReference type="ChEBI" id="CHEBI:78515"/>
        <dbReference type="ChEBI" id="CHEBI:78516"/>
        <dbReference type="ChEBI" id="CHEBI:456216"/>
    </reaction>
</comment>
<accession>A0A1F8FU05</accession>
<keyword evidence="1" id="KW-0067">ATP-binding</keyword>
<dbReference type="HAMAP" id="MF_00122">
    <property type="entry name" value="GatC"/>
    <property type="match status" value="1"/>
</dbReference>
<comment type="function">
    <text evidence="1">Allows the formation of correctly charged Asn-tRNA(Asn) or Gln-tRNA(Gln) through the transamidation of misacylated Asp-tRNA(Asn) or Glu-tRNA(Gln) in organisms which lack either or both of asparaginyl-tRNA or glutaminyl-tRNA synthetases. The reaction takes place in the presence of glutamine and ATP through an activated phospho-Asp-tRNA(Asn) or phospho-Glu-tRNA(Gln).</text>
</comment>
<sequence length="100" mass="11906">MLSDKEVEHITQLARIKLTEKEKDKFRKELSLILDYVKKLNELDTEKIEPLYQTTGIVNASRPDEYRKDFEMTEDLNEKLIGQTPHKENRFVKVRSVLKK</sequence>
<dbReference type="SUPFAM" id="SSF141000">
    <property type="entry name" value="Glu-tRNAGln amidotransferase C subunit"/>
    <property type="match status" value="1"/>
</dbReference>
<comment type="catalytic activity">
    <reaction evidence="1">
        <text>L-glutamyl-tRNA(Gln) + L-glutamine + ATP + H2O = L-glutaminyl-tRNA(Gln) + L-glutamate + ADP + phosphate + H(+)</text>
        <dbReference type="Rhea" id="RHEA:17521"/>
        <dbReference type="Rhea" id="RHEA-COMP:9681"/>
        <dbReference type="Rhea" id="RHEA-COMP:9684"/>
        <dbReference type="ChEBI" id="CHEBI:15377"/>
        <dbReference type="ChEBI" id="CHEBI:15378"/>
        <dbReference type="ChEBI" id="CHEBI:29985"/>
        <dbReference type="ChEBI" id="CHEBI:30616"/>
        <dbReference type="ChEBI" id="CHEBI:43474"/>
        <dbReference type="ChEBI" id="CHEBI:58359"/>
        <dbReference type="ChEBI" id="CHEBI:78520"/>
        <dbReference type="ChEBI" id="CHEBI:78521"/>
        <dbReference type="ChEBI" id="CHEBI:456216"/>
    </reaction>
</comment>
<comment type="subunit">
    <text evidence="1">Heterotrimer of A, B and C subunits.</text>
</comment>
<dbReference type="AlphaFoldDB" id="A0A1F8FU05"/>
<gene>
    <name evidence="1" type="primary">gatC</name>
    <name evidence="2" type="ORF">A3J47_03425</name>
</gene>
<dbReference type="EMBL" id="MGJV01000004">
    <property type="protein sequence ID" value="OGN15936.1"/>
    <property type="molecule type" value="Genomic_DNA"/>
</dbReference>
<proteinExistence type="inferred from homology"/>
<dbReference type="GO" id="GO:0006412">
    <property type="term" value="P:translation"/>
    <property type="evidence" value="ECO:0007669"/>
    <property type="project" value="UniProtKB-UniRule"/>
</dbReference>
<name>A0A1F8FU05_9BACT</name>
<organism evidence="2 3">
    <name type="scientific">Candidatus Yanofskybacteria bacterium RIFCSPHIGHO2_02_FULL_43_22</name>
    <dbReference type="NCBI Taxonomy" id="1802681"/>
    <lineage>
        <taxon>Bacteria</taxon>
        <taxon>Candidatus Yanofskyibacteriota</taxon>
    </lineage>
</organism>
<dbReference type="NCBIfam" id="TIGR00135">
    <property type="entry name" value="gatC"/>
    <property type="match status" value="1"/>
</dbReference>
<dbReference type="GO" id="GO:0050567">
    <property type="term" value="F:glutaminyl-tRNA synthase (glutamine-hydrolyzing) activity"/>
    <property type="evidence" value="ECO:0007669"/>
    <property type="project" value="UniProtKB-UniRule"/>
</dbReference>
<evidence type="ECO:0000256" key="1">
    <source>
        <dbReference type="HAMAP-Rule" id="MF_00122"/>
    </source>
</evidence>
<dbReference type="GO" id="GO:0070681">
    <property type="term" value="P:glutaminyl-tRNAGln biosynthesis via transamidation"/>
    <property type="evidence" value="ECO:0007669"/>
    <property type="project" value="TreeGrafter"/>
</dbReference>
<keyword evidence="1" id="KW-0648">Protein biosynthesis</keyword>
<evidence type="ECO:0000313" key="3">
    <source>
        <dbReference type="Proteomes" id="UP000176581"/>
    </source>
</evidence>
<dbReference type="GO" id="GO:0050566">
    <property type="term" value="F:asparaginyl-tRNA synthase (glutamine-hydrolyzing) activity"/>
    <property type="evidence" value="ECO:0007669"/>
    <property type="project" value="RHEA"/>
</dbReference>
<dbReference type="Pfam" id="PF02686">
    <property type="entry name" value="GatC"/>
    <property type="match status" value="1"/>
</dbReference>
<dbReference type="GO" id="GO:0006450">
    <property type="term" value="P:regulation of translational fidelity"/>
    <property type="evidence" value="ECO:0007669"/>
    <property type="project" value="InterPro"/>
</dbReference>
<keyword evidence="1" id="KW-0436">Ligase</keyword>
<comment type="caution">
    <text evidence="2">The sequence shown here is derived from an EMBL/GenBank/DDBJ whole genome shotgun (WGS) entry which is preliminary data.</text>
</comment>
<dbReference type="GO" id="GO:0005524">
    <property type="term" value="F:ATP binding"/>
    <property type="evidence" value="ECO:0007669"/>
    <property type="project" value="UniProtKB-KW"/>
</dbReference>
<dbReference type="PANTHER" id="PTHR15004:SF0">
    <property type="entry name" value="GLUTAMYL-TRNA(GLN) AMIDOTRANSFERASE SUBUNIT C, MITOCHONDRIAL"/>
    <property type="match status" value="1"/>
</dbReference>
<dbReference type="Proteomes" id="UP000176581">
    <property type="component" value="Unassembled WGS sequence"/>
</dbReference>
<dbReference type="PANTHER" id="PTHR15004">
    <property type="entry name" value="GLUTAMYL-TRNA(GLN) AMIDOTRANSFERASE SUBUNIT C, MITOCHONDRIAL"/>
    <property type="match status" value="1"/>
</dbReference>
<dbReference type="Gene3D" id="1.10.20.60">
    <property type="entry name" value="Glu-tRNAGln amidotransferase C subunit, N-terminal domain"/>
    <property type="match status" value="1"/>
</dbReference>
<evidence type="ECO:0000313" key="2">
    <source>
        <dbReference type="EMBL" id="OGN15936.1"/>
    </source>
</evidence>
<dbReference type="InterPro" id="IPR036113">
    <property type="entry name" value="Asp/Glu-ADT_sf_sub_c"/>
</dbReference>
<reference evidence="2 3" key="1">
    <citation type="journal article" date="2016" name="Nat. Commun.">
        <title>Thousands of microbial genomes shed light on interconnected biogeochemical processes in an aquifer system.</title>
        <authorList>
            <person name="Anantharaman K."/>
            <person name="Brown C.T."/>
            <person name="Hug L.A."/>
            <person name="Sharon I."/>
            <person name="Castelle C.J."/>
            <person name="Probst A.J."/>
            <person name="Thomas B.C."/>
            <person name="Singh A."/>
            <person name="Wilkins M.J."/>
            <person name="Karaoz U."/>
            <person name="Brodie E.L."/>
            <person name="Williams K.H."/>
            <person name="Hubbard S.S."/>
            <person name="Banfield J.F."/>
        </authorList>
    </citation>
    <scope>NUCLEOTIDE SEQUENCE [LARGE SCALE GENOMIC DNA]</scope>
</reference>
<dbReference type="InterPro" id="IPR003837">
    <property type="entry name" value="GatC"/>
</dbReference>
<comment type="similarity">
    <text evidence="1">Belongs to the GatC family.</text>
</comment>
<dbReference type="EC" id="6.3.5.-" evidence="1"/>
<keyword evidence="1" id="KW-0547">Nucleotide-binding</keyword>